<dbReference type="Proteomes" id="UP000054144">
    <property type="component" value="Unassembled WGS sequence"/>
</dbReference>
<gene>
    <name evidence="2" type="ORF">FISHEDRAFT_41990</name>
</gene>
<keyword evidence="3" id="KW-1185">Reference proteome</keyword>
<dbReference type="PROSITE" id="PS50181">
    <property type="entry name" value="FBOX"/>
    <property type="match status" value="1"/>
</dbReference>
<organism evidence="2 3">
    <name type="scientific">Fistulina hepatica ATCC 64428</name>
    <dbReference type="NCBI Taxonomy" id="1128425"/>
    <lineage>
        <taxon>Eukaryota</taxon>
        <taxon>Fungi</taxon>
        <taxon>Dikarya</taxon>
        <taxon>Basidiomycota</taxon>
        <taxon>Agaricomycotina</taxon>
        <taxon>Agaricomycetes</taxon>
        <taxon>Agaricomycetidae</taxon>
        <taxon>Agaricales</taxon>
        <taxon>Fistulinaceae</taxon>
        <taxon>Fistulina</taxon>
    </lineage>
</organism>
<reference evidence="2 3" key="1">
    <citation type="journal article" date="2015" name="Fungal Genet. Biol.">
        <title>Evolution of novel wood decay mechanisms in Agaricales revealed by the genome sequences of Fistulina hepatica and Cylindrobasidium torrendii.</title>
        <authorList>
            <person name="Floudas D."/>
            <person name="Held B.W."/>
            <person name="Riley R."/>
            <person name="Nagy L.G."/>
            <person name="Koehler G."/>
            <person name="Ransdell A.S."/>
            <person name="Younus H."/>
            <person name="Chow J."/>
            <person name="Chiniquy J."/>
            <person name="Lipzen A."/>
            <person name="Tritt A."/>
            <person name="Sun H."/>
            <person name="Haridas S."/>
            <person name="LaButti K."/>
            <person name="Ohm R.A."/>
            <person name="Kues U."/>
            <person name="Blanchette R.A."/>
            <person name="Grigoriev I.V."/>
            <person name="Minto R.E."/>
            <person name="Hibbett D.S."/>
        </authorList>
    </citation>
    <scope>NUCLEOTIDE SEQUENCE [LARGE SCALE GENOMIC DNA]</scope>
    <source>
        <strain evidence="2 3">ATCC 64428</strain>
    </source>
</reference>
<proteinExistence type="predicted"/>
<accession>A0A0D7AEL8</accession>
<dbReference type="AlphaFoldDB" id="A0A0D7AEL8"/>
<evidence type="ECO:0000313" key="3">
    <source>
        <dbReference type="Proteomes" id="UP000054144"/>
    </source>
</evidence>
<dbReference type="EMBL" id="KN881726">
    <property type="protein sequence ID" value="KIY49140.1"/>
    <property type="molecule type" value="Genomic_DNA"/>
</dbReference>
<evidence type="ECO:0000259" key="1">
    <source>
        <dbReference type="PROSITE" id="PS50181"/>
    </source>
</evidence>
<dbReference type="CDD" id="cd09917">
    <property type="entry name" value="F-box_SF"/>
    <property type="match status" value="1"/>
</dbReference>
<name>A0A0D7AEL8_9AGAR</name>
<dbReference type="InterPro" id="IPR001810">
    <property type="entry name" value="F-box_dom"/>
</dbReference>
<protein>
    <recommendedName>
        <fullName evidence="1">F-box domain-containing protein</fullName>
    </recommendedName>
</protein>
<dbReference type="Pfam" id="PF00646">
    <property type="entry name" value="F-box"/>
    <property type="match status" value="1"/>
</dbReference>
<evidence type="ECO:0000313" key="2">
    <source>
        <dbReference type="EMBL" id="KIY49140.1"/>
    </source>
</evidence>
<dbReference type="SUPFAM" id="SSF81383">
    <property type="entry name" value="F-box domain"/>
    <property type="match status" value="1"/>
</dbReference>
<feature type="domain" description="F-box" evidence="1">
    <location>
        <begin position="36"/>
        <end position="86"/>
    </location>
</feature>
<dbReference type="InterPro" id="IPR036047">
    <property type="entry name" value="F-box-like_dom_sf"/>
</dbReference>
<sequence length="705" mass="80343">MRTEATRLPVNLCAVEIMRAFRKSRTRVKHQDERSFTVLLKLPFDIVCEILQRMHPLDLFHVAQTSRSIRRFLMPGQCESAIWKYSFRSHREVPACPPGMRAQKWADLLFAPTICQKCGAGAAAPDFDLLRRLCSKCLLDLATSKDVTDPTLLTLLPKTFREDGMRYFEFDEARYWPADIDEVSAKVRDLTATVNAGTEGAEEALAAYKSQRKELVMKTEAHSAVCRQWVHTVRADADNHARGEINKFKRRLAIRLLKLGHLKADVDKALERLVDLRKIHRLSRSRWERCRSQVESLVVTAKEERLIHERLILVGERRLAVSQAYTRYKAEVLPATWPFHPSTSEILKYQPFADLVDAEHSQPLDDAQLADAMRLVPTFVENWTFDRMHYMASRLPGAPDVHALERATSVFNCPVSRMNRNAEEIIGKCMVGWDGAGPHLSCAGVEADGLMYDGRGAEAARSIARLVGLDPETVLARELDMLDARFVCANCPANALFQVLTWRECLLHAFNTADNPAHAVPVWRMLGQEATRDARARECHPAQRFERSWACNHCPEHYDHGRFGGQVPRPDVIRHVRKKHGIERPVEKLDFVYVASFAALPRKPYQWSPTKLPEYQCNICSPRKSCLRTLQSVNDHLRAKYVVFIVFVYELTSVNLSGTVCTLLFPLNNGRRSTSSSARHRQVNSRNASSTTDLRCDFIRANMNF</sequence>
<dbReference type="OrthoDB" id="2823912at2759"/>